<reference evidence="3 4" key="1">
    <citation type="submission" date="2018-07" db="EMBL/GenBank/DDBJ databases">
        <title>Genomic Encyclopedia of Type Strains, Phase III (KMG-III): the genomes of soil and plant-associated and newly described type strains.</title>
        <authorList>
            <person name="Whitman W."/>
        </authorList>
    </citation>
    <scope>NUCLEOTIDE SEQUENCE [LARGE SCALE GENOMIC DNA]</scope>
    <source>
        <strain evidence="3 4">31-25a</strain>
    </source>
</reference>
<gene>
    <name evidence="3" type="ORF">C7476_105121</name>
</gene>
<dbReference type="RefSeq" id="WP_114430019.1">
    <property type="nucleotide sequence ID" value="NZ_QPJM01000005.1"/>
</dbReference>
<keyword evidence="1" id="KW-1133">Transmembrane helix</keyword>
<dbReference type="Proteomes" id="UP000253324">
    <property type="component" value="Unassembled WGS sequence"/>
</dbReference>
<protein>
    <submittedName>
        <fullName evidence="3">Putative membrane protein</fullName>
    </submittedName>
</protein>
<feature type="transmembrane region" description="Helical" evidence="1">
    <location>
        <begin position="88"/>
        <end position="106"/>
    </location>
</feature>
<dbReference type="OrthoDB" id="9807591at2"/>
<accession>A0A368YXE6</accession>
<comment type="caution">
    <text evidence="3">The sequence shown here is derived from an EMBL/GenBank/DDBJ whole genome shotgun (WGS) entry which is preliminary data.</text>
</comment>
<evidence type="ECO:0000313" key="4">
    <source>
        <dbReference type="Proteomes" id="UP000253324"/>
    </source>
</evidence>
<sequence length="323" mass="35503">MNKAETLNSPTKTRLGKLDVLRGIALIAMATYHTGWDFEFFGYLEPGTTGHGAWKLYARVIASTFLALVGFSLVLAHGRGIRWRSFGIRLTQIIAAALAITLATMYVTPQSFVFFGILHEIAAASVLGLLFLRLPALVIAAAAAAVIALPYYFVSPAFDAPLFWPLGLSEIIIRSNDYVPIFPWFGAVLAGMALAKTMQHFDALKLFAGNIAPSWLDRGLRFIGRHSLAFYLIHQPVIIASIFLFSQLFPPAVPAPREVFGKACVQSCQNDNDKAFCEKFCDCVIGQTEAQGIFDDMFAGKRDQNDPQMQEIAGICTQENMPQ</sequence>
<dbReference type="EMBL" id="QPJM01000005">
    <property type="protein sequence ID" value="RCW83627.1"/>
    <property type="molecule type" value="Genomic_DNA"/>
</dbReference>
<feature type="transmembrane region" description="Helical" evidence="1">
    <location>
        <begin position="56"/>
        <end position="76"/>
    </location>
</feature>
<evidence type="ECO:0000256" key="1">
    <source>
        <dbReference type="SAM" id="Phobius"/>
    </source>
</evidence>
<feature type="transmembrane region" description="Helical" evidence="1">
    <location>
        <begin position="20"/>
        <end position="36"/>
    </location>
</feature>
<feature type="transmembrane region" description="Helical" evidence="1">
    <location>
        <begin position="228"/>
        <end position="249"/>
    </location>
</feature>
<feature type="transmembrane region" description="Helical" evidence="1">
    <location>
        <begin position="137"/>
        <end position="158"/>
    </location>
</feature>
<feature type="transmembrane region" description="Helical" evidence="1">
    <location>
        <begin position="178"/>
        <end position="195"/>
    </location>
</feature>
<dbReference type="Pfam" id="PF07786">
    <property type="entry name" value="HGSNAT_cat"/>
    <property type="match status" value="1"/>
</dbReference>
<evidence type="ECO:0000259" key="2">
    <source>
        <dbReference type="Pfam" id="PF07786"/>
    </source>
</evidence>
<evidence type="ECO:0000313" key="3">
    <source>
        <dbReference type="EMBL" id="RCW83627.1"/>
    </source>
</evidence>
<keyword evidence="1" id="KW-0472">Membrane</keyword>
<organism evidence="3 4">
    <name type="scientific">Phyllobacterium bourgognense</name>
    <dbReference type="NCBI Taxonomy" id="314236"/>
    <lineage>
        <taxon>Bacteria</taxon>
        <taxon>Pseudomonadati</taxon>
        <taxon>Pseudomonadota</taxon>
        <taxon>Alphaproteobacteria</taxon>
        <taxon>Hyphomicrobiales</taxon>
        <taxon>Phyllobacteriaceae</taxon>
        <taxon>Phyllobacterium</taxon>
    </lineage>
</organism>
<feature type="domain" description="Heparan-alpha-glucosaminide N-acetyltransferase catalytic" evidence="2">
    <location>
        <begin position="14"/>
        <end position="236"/>
    </location>
</feature>
<feature type="transmembrane region" description="Helical" evidence="1">
    <location>
        <begin position="112"/>
        <end position="132"/>
    </location>
</feature>
<dbReference type="AlphaFoldDB" id="A0A368YXE6"/>
<proteinExistence type="predicted"/>
<keyword evidence="1" id="KW-0812">Transmembrane</keyword>
<keyword evidence="4" id="KW-1185">Reference proteome</keyword>
<name>A0A368YXE6_9HYPH</name>
<dbReference type="InterPro" id="IPR012429">
    <property type="entry name" value="HGSNAT_cat"/>
</dbReference>